<evidence type="ECO:0000313" key="3">
    <source>
        <dbReference type="Proteomes" id="UP000293652"/>
    </source>
</evidence>
<accession>A0A4Q8XNS4</accession>
<keyword evidence="1" id="KW-0472">Membrane</keyword>
<feature type="transmembrane region" description="Helical" evidence="1">
    <location>
        <begin position="17"/>
        <end position="39"/>
    </location>
</feature>
<dbReference type="RefSeq" id="WP_130680173.1">
    <property type="nucleotide sequence ID" value="NZ_SIPA01000007.1"/>
</dbReference>
<sequence length="138" mass="14610">MENGESGWSGYRPSKTLWGWSIVGASALTMVLGFTWGGWTTSGRANVMTDIAVRNAKADLVASICVHNFVTATDAEHNLKALQAKSSWQRDDFITEGGWAQIAGIDGTVTNAADTCADQLVKMKELPQSGGDAGVTDS</sequence>
<dbReference type="EMBL" id="SIPC01000009">
    <property type="protein sequence ID" value="TAX64428.1"/>
    <property type="molecule type" value="Genomic_DNA"/>
</dbReference>
<keyword evidence="1" id="KW-0812">Transmembrane</keyword>
<name>A0A4Q8XNS4_RHILE</name>
<gene>
    <name evidence="2" type="ORF">ELI03_34825</name>
</gene>
<organism evidence="2 3">
    <name type="scientific">Rhizobium leguminosarum</name>
    <dbReference type="NCBI Taxonomy" id="384"/>
    <lineage>
        <taxon>Bacteria</taxon>
        <taxon>Pseudomonadati</taxon>
        <taxon>Pseudomonadota</taxon>
        <taxon>Alphaproteobacteria</taxon>
        <taxon>Hyphomicrobiales</taxon>
        <taxon>Rhizobiaceae</taxon>
        <taxon>Rhizobium/Agrobacterium group</taxon>
        <taxon>Rhizobium</taxon>
    </lineage>
</organism>
<keyword evidence="1" id="KW-1133">Transmembrane helix</keyword>
<reference evidence="2 3" key="1">
    <citation type="submission" date="2019-02" db="EMBL/GenBank/DDBJ databases">
        <title>The genomic architecture of introgression among sibling species of bacteria.</title>
        <authorList>
            <person name="Cavassim M.I.A."/>
            <person name="Moeskjaer S."/>
            <person name="Moslemi C."/>
            <person name="Fields B."/>
            <person name="Bachmann A."/>
            <person name="Vilhjalmsson B."/>
            <person name="Schierup M.H."/>
            <person name="Young J.P.W."/>
            <person name="Andersen S.U."/>
        </authorList>
    </citation>
    <scope>NUCLEOTIDE SEQUENCE [LARGE SCALE GENOMIC DNA]</scope>
    <source>
        <strain evidence="2 3">SM145A</strain>
    </source>
</reference>
<evidence type="ECO:0000313" key="2">
    <source>
        <dbReference type="EMBL" id="TAX64428.1"/>
    </source>
</evidence>
<comment type="caution">
    <text evidence="2">The sequence shown here is derived from an EMBL/GenBank/DDBJ whole genome shotgun (WGS) entry which is preliminary data.</text>
</comment>
<protein>
    <submittedName>
        <fullName evidence="2">Uncharacterized protein</fullName>
    </submittedName>
</protein>
<dbReference type="AlphaFoldDB" id="A0A4Q8XNS4"/>
<dbReference type="Proteomes" id="UP000293652">
    <property type="component" value="Unassembled WGS sequence"/>
</dbReference>
<evidence type="ECO:0000256" key="1">
    <source>
        <dbReference type="SAM" id="Phobius"/>
    </source>
</evidence>
<proteinExistence type="predicted"/>